<dbReference type="RefSeq" id="WP_254735235.1">
    <property type="nucleotide sequence ID" value="NZ_CP101127.1"/>
</dbReference>
<proteinExistence type="predicted"/>
<name>A0A9Q9F366_9BACT</name>
<dbReference type="EMBL" id="CP101127">
    <property type="protein sequence ID" value="UTO25750.1"/>
    <property type="molecule type" value="Genomic_DNA"/>
</dbReference>
<gene>
    <name evidence="2" type="ORF">NMG93_02645</name>
</gene>
<feature type="coiled-coil region" evidence="1">
    <location>
        <begin position="174"/>
        <end position="201"/>
    </location>
</feature>
<dbReference type="AlphaFoldDB" id="A0A9Q9F366"/>
<evidence type="ECO:0000256" key="1">
    <source>
        <dbReference type="SAM" id="Coils"/>
    </source>
</evidence>
<evidence type="ECO:0000313" key="3">
    <source>
        <dbReference type="Proteomes" id="UP001059349"/>
    </source>
</evidence>
<accession>A0A9Q9F366</accession>
<organism evidence="2 3">
    <name type="scientific">Metamycoplasma hyosynoviae</name>
    <dbReference type="NCBI Taxonomy" id="29559"/>
    <lineage>
        <taxon>Bacteria</taxon>
        <taxon>Bacillati</taxon>
        <taxon>Mycoplasmatota</taxon>
        <taxon>Mycoplasmoidales</taxon>
        <taxon>Metamycoplasmataceae</taxon>
        <taxon>Metamycoplasma</taxon>
    </lineage>
</organism>
<evidence type="ECO:0000313" key="2">
    <source>
        <dbReference type="EMBL" id="UTO25750.1"/>
    </source>
</evidence>
<sequence length="524" mass="60495">MEEWKKLNLSIEEFKRNYWYSNVIEIPQFIKNIGPTITEEVLFNKLMLNVLETCDLFIDQKMSQILALDISLEQIKQLLGNRKVNNFISSVYTEIKYRLATEKFPEFSQKDKLITSAFSLASAGREFTNFQSLLSPESIAYLTNPSWNDLQFNKEDYLQIISVLEELNLALGKLKKVDTKIENLLKDNSELDANLKSLFSQFKTEQIAINETKQDKESFDKFKVEQIAINDQKEDKLNPVWKKFFNENLSKEGVLGPKIGEDSLTMVFDHNQSNTETTAIYVESEYSKTNIIPGRISLENIHEGNGLHLSDESLKFEDFNDENNKKTAVLNLNNLTSILEATKKTPTIETKLSSLENELNVIKTKINSTQLQKRTFLQHCLESLGLLGLDIEFQKVDDFDEETIERIKNDFDQDNTGLVIYVSDEEINQNSTNYEKLEMIVFYFLEDTGLVSLGYYRYIKTANLGGFIIEKYNNYKIVKKNNHSEIIGYNALDSKDKDLSLNEAKLIKLNKFLSKKVNDEGELI</sequence>
<dbReference type="GeneID" id="75105376"/>
<dbReference type="Proteomes" id="UP001059349">
    <property type="component" value="Chromosome"/>
</dbReference>
<keyword evidence="1" id="KW-0175">Coiled coil</keyword>
<reference evidence="2" key="1">
    <citation type="submission" date="2022-07" db="EMBL/GenBank/DDBJ databases">
        <title>Complete genome of Mycoplasma hyosynoviae B1.</title>
        <authorList>
            <person name="Spergser J."/>
        </authorList>
    </citation>
    <scope>NUCLEOTIDE SEQUENCE</scope>
    <source>
        <strain evidence="2">B1</strain>
    </source>
</reference>
<protein>
    <submittedName>
        <fullName evidence="2">Uncharacterized protein</fullName>
    </submittedName>
</protein>